<dbReference type="KEGG" id="spu:591696"/>
<evidence type="ECO:0000256" key="5">
    <source>
        <dbReference type="ARBA" id="ARBA00023159"/>
    </source>
</evidence>
<dbReference type="PROSITE" id="PS00027">
    <property type="entry name" value="HOMEOBOX_1"/>
    <property type="match status" value="1"/>
</dbReference>
<dbReference type="Proteomes" id="UP000007110">
    <property type="component" value="Unassembled WGS sequence"/>
</dbReference>
<proteinExistence type="predicted"/>
<dbReference type="FunFam" id="1.10.10.60:FF:000369">
    <property type="entry name" value="Intestine specific homeobox"/>
    <property type="match status" value="1"/>
</dbReference>
<dbReference type="GO" id="GO:0000981">
    <property type="term" value="F:DNA-binding transcription factor activity, RNA polymerase II-specific"/>
    <property type="evidence" value="ECO:0000318"/>
    <property type="project" value="GO_Central"/>
</dbReference>
<feature type="region of interest" description="Disordered" evidence="12">
    <location>
        <begin position="163"/>
        <end position="183"/>
    </location>
</feature>
<feature type="region of interest" description="Disordered" evidence="12">
    <location>
        <begin position="23"/>
        <end position="72"/>
    </location>
</feature>
<feature type="DNA-binding region" description="Homeobox" evidence="10">
    <location>
        <begin position="75"/>
        <end position="134"/>
    </location>
</feature>
<dbReference type="InParanoid" id="A0A7M7RHG6"/>
<dbReference type="EnsemblMetazoa" id="XM_791247">
    <property type="protein sequence ID" value="XP_796340"/>
    <property type="gene ID" value="LOC591696"/>
</dbReference>
<evidence type="ECO:0000256" key="4">
    <source>
        <dbReference type="ARBA" id="ARBA00023155"/>
    </source>
</evidence>
<accession>A0A7M7RHG6</accession>
<dbReference type="PROSITE" id="PS50803">
    <property type="entry name" value="OAR"/>
    <property type="match status" value="1"/>
</dbReference>
<dbReference type="InterPro" id="IPR050649">
    <property type="entry name" value="Paired_Homeobox_TFs"/>
</dbReference>
<keyword evidence="2" id="KW-0805">Transcription regulation</keyword>
<reference evidence="15" key="2">
    <citation type="submission" date="2021-01" db="UniProtKB">
        <authorList>
            <consortium name="EnsemblMetazoa"/>
        </authorList>
    </citation>
    <scope>IDENTIFICATION</scope>
</reference>
<dbReference type="InterPro" id="IPR017970">
    <property type="entry name" value="Homeobox_CS"/>
</dbReference>
<dbReference type="OMA" id="REENTWS"/>
<evidence type="ECO:0000313" key="15">
    <source>
        <dbReference type="EnsemblMetazoa" id="XP_796340"/>
    </source>
</evidence>
<feature type="domain" description="Homeobox" evidence="13">
    <location>
        <begin position="73"/>
        <end position="133"/>
    </location>
</feature>
<evidence type="ECO:0000256" key="2">
    <source>
        <dbReference type="ARBA" id="ARBA00023015"/>
    </source>
</evidence>
<dbReference type="PANTHER" id="PTHR24329:SF543">
    <property type="entry name" value="FI01017P-RELATED"/>
    <property type="match status" value="1"/>
</dbReference>
<dbReference type="GO" id="GO:0005634">
    <property type="term" value="C:nucleus"/>
    <property type="evidence" value="ECO:0000318"/>
    <property type="project" value="GO_Central"/>
</dbReference>
<evidence type="ECO:0000256" key="3">
    <source>
        <dbReference type="ARBA" id="ARBA00023125"/>
    </source>
</evidence>
<dbReference type="GO" id="GO:0000977">
    <property type="term" value="F:RNA polymerase II transcription regulatory region sequence-specific DNA binding"/>
    <property type="evidence" value="ECO:0000318"/>
    <property type="project" value="GO_Central"/>
</dbReference>
<evidence type="ECO:0000256" key="1">
    <source>
        <dbReference type="ARBA" id="ARBA00004123"/>
    </source>
</evidence>
<evidence type="ECO:0000313" key="16">
    <source>
        <dbReference type="Proteomes" id="UP000007110"/>
    </source>
</evidence>
<dbReference type="PROSITE" id="PS50071">
    <property type="entry name" value="HOMEOBOX_2"/>
    <property type="match status" value="1"/>
</dbReference>
<dbReference type="GO" id="GO:0048666">
    <property type="term" value="P:neuron development"/>
    <property type="evidence" value="ECO:0000318"/>
    <property type="project" value="GO_Central"/>
</dbReference>
<evidence type="ECO:0000256" key="9">
    <source>
        <dbReference type="ARBA" id="ARBA00067428"/>
    </source>
</evidence>
<dbReference type="SUPFAM" id="SSF46689">
    <property type="entry name" value="Homeodomain-like"/>
    <property type="match status" value="1"/>
</dbReference>
<keyword evidence="5" id="KW-0010">Activator</keyword>
<dbReference type="RefSeq" id="XP_796340.1">
    <property type="nucleotide sequence ID" value="XM_791247.4"/>
</dbReference>
<comment type="function">
    <text evidence="8">Transcription factor that regulates gene expression in intestine. May participate in vitamin A metabolism most likely by regulating BCO1 expression in the intestine.</text>
</comment>
<keyword evidence="16" id="KW-1185">Reference proteome</keyword>
<evidence type="ECO:0000256" key="6">
    <source>
        <dbReference type="ARBA" id="ARBA00023163"/>
    </source>
</evidence>
<dbReference type="GeneID" id="591696"/>
<evidence type="ECO:0000256" key="7">
    <source>
        <dbReference type="ARBA" id="ARBA00023242"/>
    </source>
</evidence>
<dbReference type="PANTHER" id="PTHR24329">
    <property type="entry name" value="HOMEOBOX PROTEIN ARISTALESS"/>
    <property type="match status" value="1"/>
</dbReference>
<sequence>METVSGNHVSVVKKRTFSEMLDESCVDEGRKSYSPQSHRVCSSGKEAASGGKGDGVGADDLEPREENTWSDSKRNRRIRTTFNPEQLRELENVFQVTHYPDVKTRDELSSKTSLPEQRIQIWFQNRRAKWRKFERLGNFGGLEELKNTEIVPAPRSVPRLDLAKRDPSIGSTAPLSSPDRPPVTSSLIHPYNVPSFPSPLNVASQTCFQPPARYYPMMPPPHAFHPDPNILAFRQAHLAHPEYVQPSVSKLYQNDFAIVWPERKSETIASDDCRRSDSSVSDLRMKAKEYEAAVGMQYMAYPHLYWNSPYLFHHR</sequence>
<dbReference type="SMART" id="SM00389">
    <property type="entry name" value="HOX"/>
    <property type="match status" value="1"/>
</dbReference>
<evidence type="ECO:0000256" key="12">
    <source>
        <dbReference type="SAM" id="MobiDB-lite"/>
    </source>
</evidence>
<dbReference type="InterPro" id="IPR001356">
    <property type="entry name" value="HD"/>
</dbReference>
<evidence type="ECO:0000256" key="8">
    <source>
        <dbReference type="ARBA" id="ARBA00055445"/>
    </source>
</evidence>
<organism evidence="15 16">
    <name type="scientific">Strongylocentrotus purpuratus</name>
    <name type="common">Purple sea urchin</name>
    <dbReference type="NCBI Taxonomy" id="7668"/>
    <lineage>
        <taxon>Eukaryota</taxon>
        <taxon>Metazoa</taxon>
        <taxon>Echinodermata</taxon>
        <taxon>Eleutherozoa</taxon>
        <taxon>Echinozoa</taxon>
        <taxon>Echinoidea</taxon>
        <taxon>Euechinoidea</taxon>
        <taxon>Echinacea</taxon>
        <taxon>Camarodonta</taxon>
        <taxon>Echinidea</taxon>
        <taxon>Strongylocentrotidae</taxon>
        <taxon>Strongylocentrotus</taxon>
    </lineage>
</organism>
<dbReference type="CDD" id="cd00086">
    <property type="entry name" value="homeodomain"/>
    <property type="match status" value="1"/>
</dbReference>
<evidence type="ECO:0000256" key="10">
    <source>
        <dbReference type="PROSITE-ProRule" id="PRU00108"/>
    </source>
</evidence>
<name>A0A7M7RHG6_STRPU</name>
<dbReference type="AlphaFoldDB" id="A0A7M7RHG6"/>
<feature type="domain" description="OAR" evidence="14">
    <location>
        <begin position="278"/>
        <end position="291"/>
    </location>
</feature>
<dbReference type="OrthoDB" id="6159439at2759"/>
<comment type="subcellular location">
    <subcellularLocation>
        <location evidence="1 10 11">Nucleus</location>
    </subcellularLocation>
</comment>
<keyword evidence="3 10" id="KW-0238">DNA-binding</keyword>
<protein>
    <recommendedName>
        <fullName evidence="9">Intestine-specific homeobox</fullName>
    </recommendedName>
</protein>
<keyword evidence="4 10" id="KW-0371">Homeobox</keyword>
<dbReference type="InterPro" id="IPR009057">
    <property type="entry name" value="Homeodomain-like_sf"/>
</dbReference>
<reference evidence="16" key="1">
    <citation type="submission" date="2015-02" db="EMBL/GenBank/DDBJ databases">
        <title>Genome sequencing for Strongylocentrotus purpuratus.</title>
        <authorList>
            <person name="Murali S."/>
            <person name="Liu Y."/>
            <person name="Vee V."/>
            <person name="English A."/>
            <person name="Wang M."/>
            <person name="Skinner E."/>
            <person name="Han Y."/>
            <person name="Muzny D.M."/>
            <person name="Worley K.C."/>
            <person name="Gibbs R.A."/>
        </authorList>
    </citation>
    <scope>NUCLEOTIDE SEQUENCE</scope>
</reference>
<dbReference type="Gene3D" id="1.10.10.60">
    <property type="entry name" value="Homeodomain-like"/>
    <property type="match status" value="1"/>
</dbReference>
<keyword evidence="6" id="KW-0804">Transcription</keyword>
<evidence type="ECO:0000256" key="11">
    <source>
        <dbReference type="RuleBase" id="RU000682"/>
    </source>
</evidence>
<dbReference type="InterPro" id="IPR003654">
    <property type="entry name" value="OAR_dom"/>
</dbReference>
<keyword evidence="7 10" id="KW-0539">Nucleus</keyword>
<evidence type="ECO:0000259" key="13">
    <source>
        <dbReference type="PROSITE" id="PS50071"/>
    </source>
</evidence>
<dbReference type="Pfam" id="PF00046">
    <property type="entry name" value="Homeodomain"/>
    <property type="match status" value="1"/>
</dbReference>
<dbReference type="GO" id="GO:0006357">
    <property type="term" value="P:regulation of transcription by RNA polymerase II"/>
    <property type="evidence" value="ECO:0000318"/>
    <property type="project" value="GO_Central"/>
</dbReference>
<evidence type="ECO:0000259" key="14">
    <source>
        <dbReference type="PROSITE" id="PS50803"/>
    </source>
</evidence>